<dbReference type="Gene3D" id="3.90.1300.10">
    <property type="entry name" value="Amidase signature (AS) domain"/>
    <property type="match status" value="2"/>
</dbReference>
<evidence type="ECO:0000256" key="2">
    <source>
        <dbReference type="ARBA" id="ARBA00009199"/>
    </source>
</evidence>
<proteinExistence type="inferred from homology"/>
<evidence type="ECO:0000313" key="6">
    <source>
        <dbReference type="EMBL" id="GAT48431.1"/>
    </source>
</evidence>
<keyword evidence="7" id="KW-1185">Reference proteome</keyword>
<comment type="catalytic activity">
    <reaction evidence="1">
        <text>a monocarboxylic acid amide + H2O = a monocarboxylate + NH4(+)</text>
        <dbReference type="Rhea" id="RHEA:12020"/>
        <dbReference type="ChEBI" id="CHEBI:15377"/>
        <dbReference type="ChEBI" id="CHEBI:28938"/>
        <dbReference type="ChEBI" id="CHEBI:35757"/>
        <dbReference type="ChEBI" id="CHEBI:83628"/>
        <dbReference type="EC" id="3.5.1.4"/>
    </reaction>
</comment>
<protein>
    <recommendedName>
        <fullName evidence="3">amidase</fullName>
        <ecNumber evidence="3">3.5.1.4</ecNumber>
    </recommendedName>
</protein>
<sequence>MTWQQLAADKKKAQLDGVPKEWLLDEANLPTQNDVSSFPQSSALLSAFDLEITQSSITVLLENLASAKWSSLQVTTSFLKRAMLAQQLTNCLTEIFVDRALARAKELDEHLERTGSVVGPLHGLPVSLKDQMAIEGIDNTIGYIAWIGKPATENGAIVDILEELGAVLYVKTNVPQTLVWLETFNHIFGRALNPHNRTLTTGGSSGGEGALIALQGSPLGVGSDIAGSIRLPAAFCGTYGFRPSYHRIPTRGGAGSLKGQDSVSSVVGPLSNSLDGLTIFVKAVLSKRPWIKDPSSFARAGTRKVLWDDGFVKPDPTVHRGLEITKKALEAAGHEVIDWTPLKHAQLGLTTAKIFAAGSEEDVASVAALSGEPVIGSMDPGADIWQKRKLMGGPLSAHQLWQLQKTKRELREEYLDHWAQTVKETSTGRPVDAIISPVAPYVAPPHGKSWNLFYAIWCNTLDYPSVVVPVGAKVDPVLDAKQPRTEFHSDLDRQNYDRYDPALYENAPLSVQVVARTMEDEALLAMTKIVDDALRAAAQNQTECNTLDYPSVVVPVRAKVDPILDAKQPRTEFHSDLDKQNYDRYDPALYENAPLSIQVVARTMEDEALLAMTKIVDDALRAAAR</sequence>
<dbReference type="InterPro" id="IPR023631">
    <property type="entry name" value="Amidase_dom"/>
</dbReference>
<dbReference type="PANTHER" id="PTHR46072:SF11">
    <property type="entry name" value="AMIDASE-RELATED"/>
    <property type="match status" value="1"/>
</dbReference>
<evidence type="ECO:0000256" key="4">
    <source>
        <dbReference type="ARBA" id="ARBA00022801"/>
    </source>
</evidence>
<dbReference type="Proteomes" id="UP000815677">
    <property type="component" value="Unassembled WGS sequence"/>
</dbReference>
<organism evidence="6 7">
    <name type="scientific">Mycena chlorophos</name>
    <name type="common">Agaric fungus</name>
    <name type="synonym">Agaricus chlorophos</name>
    <dbReference type="NCBI Taxonomy" id="658473"/>
    <lineage>
        <taxon>Eukaryota</taxon>
        <taxon>Fungi</taxon>
        <taxon>Dikarya</taxon>
        <taxon>Basidiomycota</taxon>
        <taxon>Agaricomycotina</taxon>
        <taxon>Agaricomycetes</taxon>
        <taxon>Agaricomycetidae</taxon>
        <taxon>Agaricales</taxon>
        <taxon>Marasmiineae</taxon>
        <taxon>Mycenaceae</taxon>
        <taxon>Mycena</taxon>
    </lineage>
</organism>
<dbReference type="InterPro" id="IPR036928">
    <property type="entry name" value="AS_sf"/>
</dbReference>
<keyword evidence="4" id="KW-0378">Hydrolase</keyword>
<dbReference type="EMBL" id="DF844587">
    <property type="protein sequence ID" value="GAT48431.1"/>
    <property type="molecule type" value="Genomic_DNA"/>
</dbReference>
<dbReference type="InterPro" id="IPR020556">
    <property type="entry name" value="Amidase_CS"/>
</dbReference>
<dbReference type="EC" id="3.5.1.4" evidence="3"/>
<evidence type="ECO:0000256" key="1">
    <source>
        <dbReference type="ARBA" id="ARBA00001311"/>
    </source>
</evidence>
<dbReference type="PANTHER" id="PTHR46072">
    <property type="entry name" value="AMIDASE-RELATED-RELATED"/>
    <property type="match status" value="1"/>
</dbReference>
<evidence type="ECO:0000313" key="7">
    <source>
        <dbReference type="Proteomes" id="UP000815677"/>
    </source>
</evidence>
<dbReference type="PROSITE" id="PS00571">
    <property type="entry name" value="AMIDASES"/>
    <property type="match status" value="1"/>
</dbReference>
<dbReference type="PIRSF" id="PIRSF001221">
    <property type="entry name" value="Amidase_fungi"/>
    <property type="match status" value="1"/>
</dbReference>
<comment type="similarity">
    <text evidence="2">Belongs to the amidase family.</text>
</comment>
<feature type="domain" description="Amidase" evidence="5">
    <location>
        <begin position="74"/>
        <end position="524"/>
    </location>
</feature>
<gene>
    <name evidence="6" type="ORF">MCHLO_05836</name>
</gene>
<dbReference type="SUPFAM" id="SSF75304">
    <property type="entry name" value="Amidase signature (AS) enzymes"/>
    <property type="match status" value="2"/>
</dbReference>
<accession>A0ABQ0LF18</accession>
<evidence type="ECO:0000256" key="3">
    <source>
        <dbReference type="ARBA" id="ARBA00012922"/>
    </source>
</evidence>
<reference evidence="6" key="1">
    <citation type="submission" date="2014-09" db="EMBL/GenBank/DDBJ databases">
        <title>Genome sequence of the luminous mushroom Mycena chlorophos for searching fungal bioluminescence genes.</title>
        <authorList>
            <person name="Tanaka Y."/>
            <person name="Kasuga D."/>
            <person name="Oba Y."/>
            <person name="Hase S."/>
            <person name="Sato K."/>
            <person name="Oba Y."/>
            <person name="Sakakibara Y."/>
        </authorList>
    </citation>
    <scope>NUCLEOTIDE SEQUENCE</scope>
</reference>
<evidence type="ECO:0000259" key="5">
    <source>
        <dbReference type="Pfam" id="PF01425"/>
    </source>
</evidence>
<name>A0ABQ0LF18_MYCCL</name>
<dbReference type="Pfam" id="PF01425">
    <property type="entry name" value="Amidase"/>
    <property type="match status" value="1"/>
</dbReference>